<evidence type="ECO:0000313" key="2">
    <source>
        <dbReference type="Proteomes" id="UP000041882"/>
    </source>
</evidence>
<sequence length="108" mass="12779">MHDSEINRDIKTLLNAFYCDNKINNEEFQILRDFADEKFDLLLNKLNKNNNLSAFQKSADVTVQLMQQSFFDVKEKCQNEEDKKLAKEAFVAQIVYIIANYNRFFTNL</sequence>
<protein>
    <submittedName>
        <fullName evidence="1">Uncharacterized protein</fullName>
    </submittedName>
</protein>
<dbReference type="RefSeq" id="WP_050115863.1">
    <property type="nucleotide sequence ID" value="NZ_CABHXQ010000010.1"/>
</dbReference>
<dbReference type="EMBL" id="CQAW01000019">
    <property type="protein sequence ID" value="CNI16388.1"/>
    <property type="molecule type" value="Genomic_DNA"/>
</dbReference>
<name>A0A0T9QKJ7_9GAMM</name>
<dbReference type="AlphaFoldDB" id="A0A0T9QKJ7"/>
<accession>A0A0T9QKJ7</accession>
<dbReference type="Proteomes" id="UP000041882">
    <property type="component" value="Unassembled WGS sequence"/>
</dbReference>
<keyword evidence="2" id="KW-1185">Reference proteome</keyword>
<organism evidence="1 2">
    <name type="scientific">Yersinia thracica</name>
    <dbReference type="NCBI Taxonomy" id="2890319"/>
    <lineage>
        <taxon>Bacteria</taxon>
        <taxon>Pseudomonadati</taxon>
        <taxon>Pseudomonadota</taxon>
        <taxon>Gammaproteobacteria</taxon>
        <taxon>Enterobacterales</taxon>
        <taxon>Yersiniaceae</taxon>
        <taxon>Yersinia</taxon>
    </lineage>
</organism>
<gene>
    <name evidence="1" type="ORF">ERS008472_03396</name>
</gene>
<proteinExistence type="predicted"/>
<reference evidence="2" key="1">
    <citation type="submission" date="2015-03" db="EMBL/GenBank/DDBJ databases">
        <authorList>
            <consortium name="Pathogen Informatics"/>
            <person name="Murphy D."/>
        </authorList>
    </citation>
    <scope>NUCLEOTIDE SEQUENCE [LARGE SCALE GENOMIC DNA]</scope>
    <source>
        <strain evidence="2">IP6945</strain>
    </source>
</reference>
<evidence type="ECO:0000313" key="1">
    <source>
        <dbReference type="EMBL" id="CNI16388.1"/>
    </source>
</evidence>